<keyword evidence="5" id="KW-0547">Nucleotide-binding</keyword>
<keyword evidence="4" id="KW-0808">Transferase</keyword>
<dbReference type="AlphaFoldDB" id="A0A1F5QA84"/>
<evidence type="ECO:0000256" key="4">
    <source>
        <dbReference type="ARBA" id="ARBA00022679"/>
    </source>
</evidence>
<comment type="caution">
    <text evidence="9">The sequence shown here is derived from an EMBL/GenBank/DDBJ whole genome shotgun (WGS) entry which is preliminary data.</text>
</comment>
<dbReference type="PANTHER" id="PTHR22749:SF6">
    <property type="entry name" value="RIBOFLAVIN KINASE"/>
    <property type="match status" value="1"/>
</dbReference>
<evidence type="ECO:0000256" key="5">
    <source>
        <dbReference type="ARBA" id="ARBA00022741"/>
    </source>
</evidence>
<dbReference type="InterPro" id="IPR015865">
    <property type="entry name" value="Riboflavin_kinase_bac/euk"/>
</dbReference>
<dbReference type="SUPFAM" id="SSF82114">
    <property type="entry name" value="Riboflavin kinase-like"/>
    <property type="match status" value="1"/>
</dbReference>
<keyword evidence="2" id="KW-0285">Flavoprotein</keyword>
<proteinExistence type="predicted"/>
<feature type="domain" description="Riboflavin kinase" evidence="8">
    <location>
        <begin position="6"/>
        <end position="122"/>
    </location>
</feature>
<accession>A0A1F5QA84</accession>
<dbReference type="GO" id="GO:0009398">
    <property type="term" value="P:FMN biosynthetic process"/>
    <property type="evidence" value="ECO:0007669"/>
    <property type="project" value="TreeGrafter"/>
</dbReference>
<evidence type="ECO:0000256" key="7">
    <source>
        <dbReference type="ARBA" id="ARBA00047880"/>
    </source>
</evidence>
<dbReference type="GO" id="GO:0009231">
    <property type="term" value="P:riboflavin biosynthetic process"/>
    <property type="evidence" value="ECO:0007669"/>
    <property type="project" value="InterPro"/>
</dbReference>
<evidence type="ECO:0000256" key="2">
    <source>
        <dbReference type="ARBA" id="ARBA00022630"/>
    </source>
</evidence>
<keyword evidence="3" id="KW-0288">FMN</keyword>
<dbReference type="SMART" id="SM00904">
    <property type="entry name" value="Flavokinase"/>
    <property type="match status" value="1"/>
</dbReference>
<evidence type="ECO:0000313" key="10">
    <source>
        <dbReference type="Proteomes" id="UP000177235"/>
    </source>
</evidence>
<evidence type="ECO:0000256" key="6">
    <source>
        <dbReference type="ARBA" id="ARBA00022840"/>
    </source>
</evidence>
<reference evidence="9 10" key="1">
    <citation type="journal article" date="2016" name="Nat. Commun.">
        <title>Thousands of microbial genomes shed light on interconnected biogeochemical processes in an aquifer system.</title>
        <authorList>
            <person name="Anantharaman K."/>
            <person name="Brown C.T."/>
            <person name="Hug L.A."/>
            <person name="Sharon I."/>
            <person name="Castelle C.J."/>
            <person name="Probst A.J."/>
            <person name="Thomas B.C."/>
            <person name="Singh A."/>
            <person name="Wilkins M.J."/>
            <person name="Karaoz U."/>
            <person name="Brodie E.L."/>
            <person name="Williams K.H."/>
            <person name="Hubbard S.S."/>
            <person name="Banfield J.F."/>
        </authorList>
    </citation>
    <scope>NUCLEOTIDE SEQUENCE [LARGE SCALE GENOMIC DNA]</scope>
</reference>
<dbReference type="InterPro" id="IPR023468">
    <property type="entry name" value="Riboflavin_kinase"/>
</dbReference>
<name>A0A1F5QA84_9BACT</name>
<protein>
    <recommendedName>
        <fullName evidence="1">riboflavin kinase</fullName>
        <ecNumber evidence="1">2.7.1.26</ecNumber>
    </recommendedName>
</protein>
<gene>
    <name evidence="9" type="ORF">A3J05_01470</name>
</gene>
<dbReference type="Gene3D" id="2.40.30.30">
    <property type="entry name" value="Riboflavin kinase-like"/>
    <property type="match status" value="1"/>
</dbReference>
<organism evidence="9 10">
    <name type="scientific">Candidatus Doudnabacteria bacterium RIFCSPLOWO2_02_FULL_48_13</name>
    <dbReference type="NCBI Taxonomy" id="1817845"/>
    <lineage>
        <taxon>Bacteria</taxon>
        <taxon>Candidatus Doudnaibacteriota</taxon>
    </lineage>
</organism>
<dbReference type="PANTHER" id="PTHR22749">
    <property type="entry name" value="RIBOFLAVIN KINASE/FMN ADENYLYLTRANSFERASE"/>
    <property type="match status" value="1"/>
</dbReference>
<keyword evidence="6" id="KW-0067">ATP-binding</keyword>
<dbReference type="GO" id="GO:0008531">
    <property type="term" value="F:riboflavin kinase activity"/>
    <property type="evidence" value="ECO:0007669"/>
    <property type="project" value="UniProtKB-EC"/>
</dbReference>
<evidence type="ECO:0000259" key="8">
    <source>
        <dbReference type="SMART" id="SM00904"/>
    </source>
</evidence>
<evidence type="ECO:0000313" key="9">
    <source>
        <dbReference type="EMBL" id="OGE99083.1"/>
    </source>
</evidence>
<dbReference type="InterPro" id="IPR023465">
    <property type="entry name" value="Riboflavin_kinase_dom_sf"/>
</dbReference>
<evidence type="ECO:0000256" key="3">
    <source>
        <dbReference type="ARBA" id="ARBA00022643"/>
    </source>
</evidence>
<dbReference type="GO" id="GO:0005524">
    <property type="term" value="F:ATP binding"/>
    <property type="evidence" value="ECO:0007669"/>
    <property type="project" value="UniProtKB-KW"/>
</dbReference>
<dbReference type="Proteomes" id="UP000177235">
    <property type="component" value="Unassembled WGS sequence"/>
</dbReference>
<dbReference type="EC" id="2.7.1.26" evidence="1"/>
<comment type="catalytic activity">
    <reaction evidence="7">
        <text>riboflavin + ATP = FMN + ADP + H(+)</text>
        <dbReference type="Rhea" id="RHEA:14357"/>
        <dbReference type="ChEBI" id="CHEBI:15378"/>
        <dbReference type="ChEBI" id="CHEBI:30616"/>
        <dbReference type="ChEBI" id="CHEBI:57986"/>
        <dbReference type="ChEBI" id="CHEBI:58210"/>
        <dbReference type="ChEBI" id="CHEBI:456216"/>
        <dbReference type="EC" id="2.7.1.26"/>
    </reaction>
</comment>
<dbReference type="Pfam" id="PF01687">
    <property type="entry name" value="Flavokinase"/>
    <property type="match status" value="1"/>
</dbReference>
<evidence type="ECO:0000256" key="1">
    <source>
        <dbReference type="ARBA" id="ARBA00012105"/>
    </source>
</evidence>
<sequence length="128" mass="14698">MFQRKRITGIVEKNLGRGTRLGFPTANIRIKEADLEEGIYTALTEHDGSKYPSLAFIGAAATFGENEKKLEVYILDFSHNLYGQEICVKLLEKIREARKFDTEADLVEQMNRDEKAARDFFKTYGRTE</sequence>
<dbReference type="EMBL" id="MFFF01000022">
    <property type="protein sequence ID" value="OGE99083.1"/>
    <property type="molecule type" value="Genomic_DNA"/>
</dbReference>